<protein>
    <submittedName>
        <fullName evidence="1">Uncharacterized protein</fullName>
    </submittedName>
</protein>
<reference evidence="1 2" key="1">
    <citation type="submission" date="2024-08" db="EMBL/GenBank/DDBJ databases">
        <authorList>
            <person name="Cucini C."/>
            <person name="Frati F."/>
        </authorList>
    </citation>
    <scope>NUCLEOTIDE SEQUENCE [LARGE SCALE GENOMIC DNA]</scope>
</reference>
<gene>
    <name evidence="1" type="ORF">ODALV1_LOCUS682</name>
</gene>
<evidence type="ECO:0000313" key="2">
    <source>
        <dbReference type="Proteomes" id="UP001642540"/>
    </source>
</evidence>
<proteinExistence type="predicted"/>
<sequence length="306" mass="36220">MSTCHQAHNIPWNDFLELLHKEPYYTSSTCGNDANTFELRFKVDENGQVYRKLKHFACKIESTIKDFSKTERQKYKNEEIDKISKVYEKESCNEWLREDELQDLAGWANLKEGCNYYPDNFVGAVKELFIQEKAESLLLLARKGICLEKLQFVTYSNFFHYGVGRIKEDCLTLYIHLNLLLASGTLQSPTSWYGQWKRFLGHEILNSYDGNSQSRMYKEYFQNNPNFEDLDGLQELLKKLFRMMYVYDMIMKERGVDVSWKNEVLSCIAYFLDSANAGRERWWNLTEKEHCERFEVRDLNSCASQN</sequence>
<organism evidence="1 2">
    <name type="scientific">Orchesella dallaii</name>
    <dbReference type="NCBI Taxonomy" id="48710"/>
    <lineage>
        <taxon>Eukaryota</taxon>
        <taxon>Metazoa</taxon>
        <taxon>Ecdysozoa</taxon>
        <taxon>Arthropoda</taxon>
        <taxon>Hexapoda</taxon>
        <taxon>Collembola</taxon>
        <taxon>Entomobryomorpha</taxon>
        <taxon>Entomobryoidea</taxon>
        <taxon>Orchesellidae</taxon>
        <taxon>Orchesellinae</taxon>
        <taxon>Orchesella</taxon>
    </lineage>
</organism>
<evidence type="ECO:0000313" key="1">
    <source>
        <dbReference type="EMBL" id="CAL8069269.1"/>
    </source>
</evidence>
<accession>A0ABP1PND1</accession>
<comment type="caution">
    <text evidence="1">The sequence shown here is derived from an EMBL/GenBank/DDBJ whole genome shotgun (WGS) entry which is preliminary data.</text>
</comment>
<keyword evidence="2" id="KW-1185">Reference proteome</keyword>
<name>A0ABP1PND1_9HEXA</name>
<dbReference type="Proteomes" id="UP001642540">
    <property type="component" value="Unassembled WGS sequence"/>
</dbReference>
<dbReference type="EMBL" id="CAXLJM020000004">
    <property type="protein sequence ID" value="CAL8069269.1"/>
    <property type="molecule type" value="Genomic_DNA"/>
</dbReference>